<protein>
    <submittedName>
        <fullName evidence="1">EcsC family protein</fullName>
    </submittedName>
</protein>
<accession>A0ABS3KRL8</accession>
<comment type="caution">
    <text evidence="1">The sequence shown here is derived from an EMBL/GenBank/DDBJ whole genome shotgun (WGS) entry which is preliminary data.</text>
</comment>
<dbReference type="PANTHER" id="PTHR41260">
    <property type="entry name" value="PROTEIN ECSC"/>
    <property type="match status" value="1"/>
</dbReference>
<dbReference type="InterPro" id="IPR024787">
    <property type="entry name" value="EcsC"/>
</dbReference>
<evidence type="ECO:0000313" key="1">
    <source>
        <dbReference type="EMBL" id="MBO1080125.1"/>
    </source>
</evidence>
<evidence type="ECO:0000313" key="2">
    <source>
        <dbReference type="Proteomes" id="UP001518989"/>
    </source>
</evidence>
<dbReference type="RefSeq" id="WP_207417947.1">
    <property type="nucleotide sequence ID" value="NZ_CP061177.1"/>
</dbReference>
<keyword evidence="2" id="KW-1185">Reference proteome</keyword>
<organism evidence="1 2">
    <name type="scientific">Roseomonas haemaphysalidis</name>
    <dbReference type="NCBI Taxonomy" id="2768162"/>
    <lineage>
        <taxon>Bacteria</taxon>
        <taxon>Pseudomonadati</taxon>
        <taxon>Pseudomonadota</taxon>
        <taxon>Alphaproteobacteria</taxon>
        <taxon>Acetobacterales</taxon>
        <taxon>Roseomonadaceae</taxon>
        <taxon>Roseomonas</taxon>
    </lineage>
</organism>
<gene>
    <name evidence="1" type="ORF">IAI61_13885</name>
</gene>
<dbReference type="EMBL" id="JACTNG010000007">
    <property type="protein sequence ID" value="MBO1080125.1"/>
    <property type="molecule type" value="Genomic_DNA"/>
</dbReference>
<name>A0ABS3KRL8_9PROT</name>
<sequence length="272" mass="28196">MTENLPATLPIPPHAQAELDAARRVLEDSSLASKLAGMAGTPIEALRKRLPKMAQSMLDGTVRRALAQSLKAATRSAPAWTLPGVSSSWMHRGMAATSGAVGGAFGLPGTLVELPISTTLLLRQILAEAQAAGEDPAALETGAEALKVFALGGPAAEGEAAETSYFATRLALAQFLPTMSGALLPGFIGAIAARFTGPLMLKLGAQAAPVFGAAAGATVNLAFLEHFRALGRAHFTVRRLEREYGAPAVRLAWTQGRPDAKPVVELRAEAMG</sequence>
<proteinExistence type="predicted"/>
<dbReference type="PANTHER" id="PTHR41260:SF1">
    <property type="entry name" value="PROTEIN ECSC"/>
    <property type="match status" value="1"/>
</dbReference>
<dbReference type="Proteomes" id="UP001518989">
    <property type="component" value="Unassembled WGS sequence"/>
</dbReference>
<dbReference type="Pfam" id="PF12787">
    <property type="entry name" value="EcsC"/>
    <property type="match status" value="1"/>
</dbReference>
<reference evidence="1 2" key="1">
    <citation type="submission" date="2020-09" db="EMBL/GenBank/DDBJ databases">
        <title>Roseomonas.</title>
        <authorList>
            <person name="Zhu W."/>
        </authorList>
    </citation>
    <scope>NUCLEOTIDE SEQUENCE [LARGE SCALE GENOMIC DNA]</scope>
    <source>
        <strain evidence="1 2">573</strain>
    </source>
</reference>